<sequence>MSPETKFETKMEMMKVMHKFELRDQTLQHQVLQHVHTGRSQTSMRQARVASYPYESYATAPADPGFFRPIDPNNPYHSQRHSRTPSATSTYSDSQNSQVEETIYSL</sequence>
<feature type="compositionally biased region" description="Polar residues" evidence="1">
    <location>
        <begin position="84"/>
        <end position="106"/>
    </location>
</feature>
<dbReference type="EMBL" id="BLXT01002960">
    <property type="protein sequence ID" value="GFN99241.1"/>
    <property type="molecule type" value="Genomic_DNA"/>
</dbReference>
<proteinExistence type="predicted"/>
<protein>
    <submittedName>
        <fullName evidence="2">Uncharacterized protein</fullName>
    </submittedName>
</protein>
<evidence type="ECO:0000256" key="1">
    <source>
        <dbReference type="SAM" id="MobiDB-lite"/>
    </source>
</evidence>
<feature type="region of interest" description="Disordered" evidence="1">
    <location>
        <begin position="62"/>
        <end position="106"/>
    </location>
</feature>
<organism evidence="2 3">
    <name type="scientific">Plakobranchus ocellatus</name>
    <dbReference type="NCBI Taxonomy" id="259542"/>
    <lineage>
        <taxon>Eukaryota</taxon>
        <taxon>Metazoa</taxon>
        <taxon>Spiralia</taxon>
        <taxon>Lophotrochozoa</taxon>
        <taxon>Mollusca</taxon>
        <taxon>Gastropoda</taxon>
        <taxon>Heterobranchia</taxon>
        <taxon>Euthyneura</taxon>
        <taxon>Panpulmonata</taxon>
        <taxon>Sacoglossa</taxon>
        <taxon>Placobranchoidea</taxon>
        <taxon>Plakobranchidae</taxon>
        <taxon>Plakobranchus</taxon>
    </lineage>
</organism>
<evidence type="ECO:0000313" key="3">
    <source>
        <dbReference type="Proteomes" id="UP000735302"/>
    </source>
</evidence>
<evidence type="ECO:0000313" key="2">
    <source>
        <dbReference type="EMBL" id="GFN99241.1"/>
    </source>
</evidence>
<gene>
    <name evidence="2" type="ORF">PoB_002574700</name>
</gene>
<comment type="caution">
    <text evidence="2">The sequence shown here is derived from an EMBL/GenBank/DDBJ whole genome shotgun (WGS) entry which is preliminary data.</text>
</comment>
<keyword evidence="3" id="KW-1185">Reference proteome</keyword>
<accession>A0AAV3ZVZ7</accession>
<dbReference type="AlphaFoldDB" id="A0AAV3ZVZ7"/>
<reference evidence="2 3" key="1">
    <citation type="journal article" date="2021" name="Elife">
        <title>Chloroplast acquisition without the gene transfer in kleptoplastic sea slugs, Plakobranchus ocellatus.</title>
        <authorList>
            <person name="Maeda T."/>
            <person name="Takahashi S."/>
            <person name="Yoshida T."/>
            <person name="Shimamura S."/>
            <person name="Takaki Y."/>
            <person name="Nagai Y."/>
            <person name="Toyoda A."/>
            <person name="Suzuki Y."/>
            <person name="Arimoto A."/>
            <person name="Ishii H."/>
            <person name="Satoh N."/>
            <person name="Nishiyama T."/>
            <person name="Hasebe M."/>
            <person name="Maruyama T."/>
            <person name="Minagawa J."/>
            <person name="Obokata J."/>
            <person name="Shigenobu S."/>
        </authorList>
    </citation>
    <scope>NUCLEOTIDE SEQUENCE [LARGE SCALE GENOMIC DNA]</scope>
</reference>
<name>A0AAV3ZVZ7_9GAST</name>
<dbReference type="Proteomes" id="UP000735302">
    <property type="component" value="Unassembled WGS sequence"/>
</dbReference>